<dbReference type="GO" id="GO:0006417">
    <property type="term" value="P:regulation of translation"/>
    <property type="evidence" value="ECO:0007669"/>
    <property type="project" value="UniProtKB-KW"/>
</dbReference>
<comment type="caution">
    <text evidence="8">The sequence shown here is derived from an EMBL/GenBank/DDBJ whole genome shotgun (WGS) entry which is preliminary data.</text>
</comment>
<accession>A0A1F5MJF7</accession>
<dbReference type="GO" id="GO:0003723">
    <property type="term" value="F:RNA binding"/>
    <property type="evidence" value="ECO:0007669"/>
    <property type="project" value="InterPro"/>
</dbReference>
<organism evidence="8 9">
    <name type="scientific">Candidatus Daviesbacteria bacterium RIFCSPLOWO2_01_FULL_40_24</name>
    <dbReference type="NCBI Taxonomy" id="1797787"/>
    <lineage>
        <taxon>Bacteria</taxon>
        <taxon>Candidatus Daviesiibacteriota</taxon>
    </lineage>
</organism>
<keyword evidence="4" id="KW-0689">Ribosomal protein</keyword>
<dbReference type="EMBL" id="MFDO01000017">
    <property type="protein sequence ID" value="OGE65507.1"/>
    <property type="molecule type" value="Genomic_DNA"/>
</dbReference>
<dbReference type="Proteomes" id="UP000178017">
    <property type="component" value="Unassembled WGS sequence"/>
</dbReference>
<evidence type="ECO:0000313" key="8">
    <source>
        <dbReference type="EMBL" id="OGE65507.1"/>
    </source>
</evidence>
<comment type="similarity">
    <text evidence="1">Belongs to the universal ribosomal protein uL1 family.</text>
</comment>
<evidence type="ECO:0000256" key="5">
    <source>
        <dbReference type="ARBA" id="ARBA00023274"/>
    </source>
</evidence>
<dbReference type="Gene3D" id="3.30.190.20">
    <property type="match status" value="1"/>
</dbReference>
<evidence type="ECO:0000256" key="1">
    <source>
        <dbReference type="ARBA" id="ARBA00010531"/>
    </source>
</evidence>
<evidence type="ECO:0000256" key="3">
    <source>
        <dbReference type="ARBA" id="ARBA00022845"/>
    </source>
</evidence>
<dbReference type="SUPFAM" id="SSF56808">
    <property type="entry name" value="Ribosomal protein L1"/>
    <property type="match status" value="1"/>
</dbReference>
<evidence type="ECO:0000256" key="2">
    <source>
        <dbReference type="ARBA" id="ARBA00022491"/>
    </source>
</evidence>
<dbReference type="InterPro" id="IPR016095">
    <property type="entry name" value="Ribosomal_uL1_3-a/b-sand"/>
</dbReference>
<evidence type="ECO:0000256" key="4">
    <source>
        <dbReference type="ARBA" id="ARBA00022980"/>
    </source>
</evidence>
<dbReference type="GO" id="GO:0015934">
    <property type="term" value="C:large ribosomal subunit"/>
    <property type="evidence" value="ECO:0007669"/>
    <property type="project" value="InterPro"/>
</dbReference>
<protein>
    <recommendedName>
        <fullName evidence="6">Large ribosomal subunit protein uL1</fullName>
    </recommendedName>
    <alternativeName>
        <fullName evidence="7">50S ribosomal protein L1</fullName>
    </alternativeName>
</protein>
<dbReference type="InterPro" id="IPR028364">
    <property type="entry name" value="Ribosomal_uL1/biogenesis"/>
</dbReference>
<dbReference type="CDD" id="cd00403">
    <property type="entry name" value="Ribosomal_L1"/>
    <property type="match status" value="1"/>
</dbReference>
<dbReference type="GO" id="GO:0003735">
    <property type="term" value="F:structural constituent of ribosome"/>
    <property type="evidence" value="ECO:0007669"/>
    <property type="project" value="InterPro"/>
</dbReference>
<keyword evidence="5" id="KW-0687">Ribonucleoprotein</keyword>
<dbReference type="AlphaFoldDB" id="A0A1F5MJF7"/>
<dbReference type="PANTHER" id="PTHR36427:SF3">
    <property type="entry name" value="LARGE RIBOSOMAL SUBUNIT PROTEIN UL1M"/>
    <property type="match status" value="1"/>
</dbReference>
<evidence type="ECO:0000313" key="9">
    <source>
        <dbReference type="Proteomes" id="UP000178017"/>
    </source>
</evidence>
<keyword evidence="3" id="KW-0810">Translation regulation</keyword>
<keyword evidence="2" id="KW-0678">Repressor</keyword>
<dbReference type="InterPro" id="IPR002143">
    <property type="entry name" value="Ribosomal_uL1"/>
</dbReference>
<sequence>MEEPQKTVQKQGKAKVRSQKYQQALGKVDRNISYPLSEALDLVKNSSYCQFPATIELHLNTRIKDLRGLLTLPYSSGKKLNILVFAPAGAKLESKEVTLGDGATIEEILKGKANFDVIVAHPSWMPKLATCAKVLGPRGIMPNPKNGTITEHLEKAIDDLQAGKMEYKTEANGKVIHMGIGKVSQPTEELSANVKALYSVLGKSKVAKITLSPTMGPGVKVDLNSI</sequence>
<dbReference type="PIRSF" id="PIRSF002155">
    <property type="entry name" value="Ribosomal_L1"/>
    <property type="match status" value="1"/>
</dbReference>
<dbReference type="InterPro" id="IPR023674">
    <property type="entry name" value="Ribosomal_uL1-like"/>
</dbReference>
<dbReference type="Gene3D" id="3.40.50.790">
    <property type="match status" value="1"/>
</dbReference>
<gene>
    <name evidence="8" type="ORF">A3B49_03820</name>
</gene>
<dbReference type="Pfam" id="PF00687">
    <property type="entry name" value="Ribosomal_L1"/>
    <property type="match status" value="1"/>
</dbReference>
<name>A0A1F5MJF7_9BACT</name>
<dbReference type="GO" id="GO:0006412">
    <property type="term" value="P:translation"/>
    <property type="evidence" value="ECO:0007669"/>
    <property type="project" value="InterPro"/>
</dbReference>
<evidence type="ECO:0000256" key="6">
    <source>
        <dbReference type="ARBA" id="ARBA00035241"/>
    </source>
</evidence>
<evidence type="ECO:0000256" key="7">
    <source>
        <dbReference type="ARBA" id="ARBA00035452"/>
    </source>
</evidence>
<reference evidence="8 9" key="1">
    <citation type="journal article" date="2016" name="Nat. Commun.">
        <title>Thousands of microbial genomes shed light on interconnected biogeochemical processes in an aquifer system.</title>
        <authorList>
            <person name="Anantharaman K."/>
            <person name="Brown C.T."/>
            <person name="Hug L.A."/>
            <person name="Sharon I."/>
            <person name="Castelle C.J."/>
            <person name="Probst A.J."/>
            <person name="Thomas B.C."/>
            <person name="Singh A."/>
            <person name="Wilkins M.J."/>
            <person name="Karaoz U."/>
            <person name="Brodie E.L."/>
            <person name="Williams K.H."/>
            <person name="Hubbard S.S."/>
            <person name="Banfield J.F."/>
        </authorList>
    </citation>
    <scope>NUCLEOTIDE SEQUENCE [LARGE SCALE GENOMIC DNA]</scope>
</reference>
<proteinExistence type="inferred from homology"/>
<dbReference type="PANTHER" id="PTHR36427">
    <property type="entry name" value="54S RIBOSOMAL PROTEIN L1, MITOCHONDRIAL"/>
    <property type="match status" value="1"/>
</dbReference>